<dbReference type="OrthoDB" id="9807451at2"/>
<dbReference type="PANTHER" id="PTHR42983">
    <property type="entry name" value="DINITROGENASE IRON-MOLYBDENUM COFACTOR PROTEIN-RELATED"/>
    <property type="match status" value="1"/>
</dbReference>
<protein>
    <submittedName>
        <fullName evidence="3">Predicted Fe-Mo cluster-binding protein, NifX family</fullName>
    </submittedName>
</protein>
<dbReference type="SUPFAM" id="SSF53146">
    <property type="entry name" value="Nitrogenase accessory factor-like"/>
    <property type="match status" value="1"/>
</dbReference>
<keyword evidence="4" id="KW-1185">Reference proteome</keyword>
<gene>
    <name evidence="3" type="ORF">SAMN05421721_10231</name>
</gene>
<dbReference type="Proteomes" id="UP000199556">
    <property type="component" value="Unassembled WGS sequence"/>
</dbReference>
<dbReference type="AlphaFoldDB" id="A0A1I4PLF9"/>
<dbReference type="InterPro" id="IPR036105">
    <property type="entry name" value="DiNase_FeMo-co_biosyn_sf"/>
</dbReference>
<organism evidence="3 4">
    <name type="scientific">Ectothiorhodospira mobilis</name>
    <dbReference type="NCBI Taxonomy" id="195064"/>
    <lineage>
        <taxon>Bacteria</taxon>
        <taxon>Pseudomonadati</taxon>
        <taxon>Pseudomonadota</taxon>
        <taxon>Gammaproteobacteria</taxon>
        <taxon>Chromatiales</taxon>
        <taxon>Ectothiorhodospiraceae</taxon>
        <taxon>Ectothiorhodospira</taxon>
    </lineage>
</organism>
<evidence type="ECO:0000259" key="2">
    <source>
        <dbReference type="Pfam" id="PF02579"/>
    </source>
</evidence>
<name>A0A1I4PLF9_ECTMO</name>
<keyword evidence="1" id="KW-0535">Nitrogen fixation</keyword>
<dbReference type="EMBL" id="FOUO01000002">
    <property type="protein sequence ID" value="SFM28671.1"/>
    <property type="molecule type" value="Genomic_DNA"/>
</dbReference>
<feature type="domain" description="Dinitrogenase iron-molybdenum cofactor biosynthesis" evidence="2">
    <location>
        <begin position="14"/>
        <end position="105"/>
    </location>
</feature>
<evidence type="ECO:0000313" key="3">
    <source>
        <dbReference type="EMBL" id="SFM28671.1"/>
    </source>
</evidence>
<dbReference type="Gene3D" id="3.30.420.130">
    <property type="entry name" value="Dinitrogenase iron-molybdenum cofactor biosynthesis domain"/>
    <property type="match status" value="1"/>
</dbReference>
<evidence type="ECO:0000256" key="1">
    <source>
        <dbReference type="ARBA" id="ARBA00023231"/>
    </source>
</evidence>
<dbReference type="RefSeq" id="WP_090483457.1">
    <property type="nucleotide sequence ID" value="NZ_FOUO01000002.1"/>
</dbReference>
<dbReference type="InterPro" id="IPR003731">
    <property type="entry name" value="Di-Nase_FeMo-co_biosynth"/>
</dbReference>
<dbReference type="PANTHER" id="PTHR42983:SF1">
    <property type="entry name" value="IRON-MOLYBDENUM PROTEIN"/>
    <property type="match status" value="1"/>
</dbReference>
<accession>A0A1I4PLF9</accession>
<proteinExistence type="predicted"/>
<evidence type="ECO:0000313" key="4">
    <source>
        <dbReference type="Proteomes" id="UP000199556"/>
    </source>
</evidence>
<sequence>MKIAFTSQGTTPDAPMDPRFGRTAFLLVYDEESGQYEHCDNRQVEGVAHGAAVQTARRLFEMGAQVLVTGNGPGGNAASVLQRSGVQTFIGAGGMTVERAYAAWKSGKLQRFE</sequence>
<dbReference type="Pfam" id="PF02579">
    <property type="entry name" value="Nitro_FeMo-Co"/>
    <property type="match status" value="1"/>
</dbReference>
<dbReference type="STRING" id="195064.SAMN05421721_10231"/>
<reference evidence="3 4" key="1">
    <citation type="submission" date="2016-10" db="EMBL/GenBank/DDBJ databases">
        <authorList>
            <person name="de Groot N.N."/>
        </authorList>
    </citation>
    <scope>NUCLEOTIDE SEQUENCE [LARGE SCALE GENOMIC DNA]</scope>
    <source>
        <strain evidence="3 4">DSM 4180</strain>
    </source>
</reference>